<gene>
    <name evidence="5" type="ORF">GCM10011487_56800</name>
</gene>
<dbReference type="Pfam" id="PF00392">
    <property type="entry name" value="GntR"/>
    <property type="match status" value="1"/>
</dbReference>
<dbReference type="PANTHER" id="PTHR43537">
    <property type="entry name" value="TRANSCRIPTIONAL REGULATOR, GNTR FAMILY"/>
    <property type="match status" value="1"/>
</dbReference>
<protein>
    <submittedName>
        <fullName evidence="5">Transcriptional regulator</fullName>
    </submittedName>
</protein>
<keyword evidence="2" id="KW-0238">DNA-binding</keyword>
<dbReference type="AlphaFoldDB" id="A0A829YKB0"/>
<dbReference type="EMBL" id="BLJN01000006">
    <property type="protein sequence ID" value="GFE83680.1"/>
    <property type="molecule type" value="Genomic_DNA"/>
</dbReference>
<comment type="caution">
    <text evidence="5">The sequence shown here is derived from an EMBL/GenBank/DDBJ whole genome shotgun (WGS) entry which is preliminary data.</text>
</comment>
<dbReference type="RefSeq" id="WP_161815271.1">
    <property type="nucleotide sequence ID" value="NZ_BLJN01000006.1"/>
</dbReference>
<evidence type="ECO:0000313" key="6">
    <source>
        <dbReference type="Proteomes" id="UP000445000"/>
    </source>
</evidence>
<name>A0A829YKB0_9GAMM</name>
<proteinExistence type="predicted"/>
<keyword evidence="6" id="KW-1185">Reference proteome</keyword>
<dbReference type="PANTHER" id="PTHR43537:SF51">
    <property type="entry name" value="HTH-TYPE TRANSCRIPTIONAL REGULATOR LGOR-RELATED"/>
    <property type="match status" value="1"/>
</dbReference>
<organism evidence="5 6">
    <name type="scientific">Steroidobacter agaridevorans</name>
    <dbReference type="NCBI Taxonomy" id="2695856"/>
    <lineage>
        <taxon>Bacteria</taxon>
        <taxon>Pseudomonadati</taxon>
        <taxon>Pseudomonadota</taxon>
        <taxon>Gammaproteobacteria</taxon>
        <taxon>Steroidobacterales</taxon>
        <taxon>Steroidobacteraceae</taxon>
        <taxon>Steroidobacter</taxon>
    </lineage>
</organism>
<evidence type="ECO:0000313" key="5">
    <source>
        <dbReference type="EMBL" id="GFE83680.1"/>
    </source>
</evidence>
<dbReference type="GO" id="GO:0003700">
    <property type="term" value="F:DNA-binding transcription factor activity"/>
    <property type="evidence" value="ECO:0007669"/>
    <property type="project" value="InterPro"/>
</dbReference>
<dbReference type="GO" id="GO:0003677">
    <property type="term" value="F:DNA binding"/>
    <property type="evidence" value="ECO:0007669"/>
    <property type="project" value="UniProtKB-KW"/>
</dbReference>
<dbReference type="InterPro" id="IPR008920">
    <property type="entry name" value="TF_FadR/GntR_C"/>
</dbReference>
<keyword evidence="1" id="KW-0805">Transcription regulation</keyword>
<dbReference type="Gene3D" id="1.10.10.10">
    <property type="entry name" value="Winged helix-like DNA-binding domain superfamily/Winged helix DNA-binding domain"/>
    <property type="match status" value="1"/>
</dbReference>
<dbReference type="SMART" id="SM00345">
    <property type="entry name" value="HTH_GNTR"/>
    <property type="match status" value="1"/>
</dbReference>
<dbReference type="CDD" id="cd07377">
    <property type="entry name" value="WHTH_GntR"/>
    <property type="match status" value="1"/>
</dbReference>
<dbReference type="InterPro" id="IPR000524">
    <property type="entry name" value="Tscrpt_reg_HTH_GntR"/>
</dbReference>
<evidence type="ECO:0000259" key="4">
    <source>
        <dbReference type="PROSITE" id="PS50949"/>
    </source>
</evidence>
<dbReference type="SUPFAM" id="SSF46785">
    <property type="entry name" value="Winged helix' DNA-binding domain"/>
    <property type="match status" value="1"/>
</dbReference>
<feature type="domain" description="HTH gntR-type" evidence="4">
    <location>
        <begin position="10"/>
        <end position="77"/>
    </location>
</feature>
<dbReference type="Pfam" id="PF07729">
    <property type="entry name" value="FCD"/>
    <property type="match status" value="1"/>
</dbReference>
<evidence type="ECO:0000256" key="2">
    <source>
        <dbReference type="ARBA" id="ARBA00023125"/>
    </source>
</evidence>
<dbReference type="PROSITE" id="PS50949">
    <property type="entry name" value="HTH_GNTR"/>
    <property type="match status" value="1"/>
</dbReference>
<dbReference type="SUPFAM" id="SSF48008">
    <property type="entry name" value="GntR ligand-binding domain-like"/>
    <property type="match status" value="1"/>
</dbReference>
<dbReference type="Gene3D" id="1.20.120.530">
    <property type="entry name" value="GntR ligand-binding domain-like"/>
    <property type="match status" value="1"/>
</dbReference>
<dbReference type="InterPro" id="IPR036388">
    <property type="entry name" value="WH-like_DNA-bd_sf"/>
</dbReference>
<dbReference type="Proteomes" id="UP000445000">
    <property type="component" value="Unassembled WGS sequence"/>
</dbReference>
<dbReference type="SMART" id="SM00895">
    <property type="entry name" value="FCD"/>
    <property type="match status" value="1"/>
</dbReference>
<sequence length="228" mass="25813">MTDQKIKKPKSLTLLALEKIRAGITNGEYPLGSPLYEKALAERFGFSKTPVREALVQLQRENLVVVQPHSGTFVFELADKEVTELCELRLILESNALQLAMRRQSGRLLVELDGIVKRMCEAIKNQHTEQYRRLDGQFHAAFFKHCGNVYLAGAYSMIDAKLQTLRVSLIAPIPSLLDISLDEHLRIANTLKDDKIEVALKVLSEHIKRARELMRGLREVEPVTVEAL</sequence>
<dbReference type="InterPro" id="IPR011711">
    <property type="entry name" value="GntR_C"/>
</dbReference>
<evidence type="ECO:0000256" key="1">
    <source>
        <dbReference type="ARBA" id="ARBA00023015"/>
    </source>
</evidence>
<accession>A0A829YKB0</accession>
<keyword evidence="3" id="KW-0804">Transcription</keyword>
<dbReference type="InterPro" id="IPR036390">
    <property type="entry name" value="WH_DNA-bd_sf"/>
</dbReference>
<reference evidence="6" key="1">
    <citation type="submission" date="2020-01" db="EMBL/GenBank/DDBJ databases">
        <title>'Steroidobacter agaridevorans' sp. nov., agar-degrading bacteria isolated from rhizosphere soils.</title>
        <authorList>
            <person name="Ikenaga M."/>
            <person name="Kataoka M."/>
            <person name="Murouchi A."/>
            <person name="Katsuragi S."/>
            <person name="Sakai M."/>
        </authorList>
    </citation>
    <scope>NUCLEOTIDE SEQUENCE [LARGE SCALE GENOMIC DNA]</scope>
    <source>
        <strain evidence="6">YU21-B</strain>
    </source>
</reference>
<evidence type="ECO:0000256" key="3">
    <source>
        <dbReference type="ARBA" id="ARBA00023163"/>
    </source>
</evidence>